<keyword evidence="2" id="KW-1185">Reference proteome</keyword>
<dbReference type="EMBL" id="JARKIF010000028">
    <property type="protein sequence ID" value="KAJ7613538.1"/>
    <property type="molecule type" value="Genomic_DNA"/>
</dbReference>
<comment type="caution">
    <text evidence="1">The sequence shown here is derived from an EMBL/GenBank/DDBJ whole genome shotgun (WGS) entry which is preliminary data.</text>
</comment>
<name>A0AAD7B8W0_9AGAR</name>
<proteinExistence type="predicted"/>
<dbReference type="Proteomes" id="UP001221142">
    <property type="component" value="Unassembled WGS sequence"/>
</dbReference>
<gene>
    <name evidence="1" type="ORF">FB45DRAFT_1065094</name>
</gene>
<organism evidence="1 2">
    <name type="scientific">Roridomyces roridus</name>
    <dbReference type="NCBI Taxonomy" id="1738132"/>
    <lineage>
        <taxon>Eukaryota</taxon>
        <taxon>Fungi</taxon>
        <taxon>Dikarya</taxon>
        <taxon>Basidiomycota</taxon>
        <taxon>Agaricomycotina</taxon>
        <taxon>Agaricomycetes</taxon>
        <taxon>Agaricomycetidae</taxon>
        <taxon>Agaricales</taxon>
        <taxon>Marasmiineae</taxon>
        <taxon>Mycenaceae</taxon>
        <taxon>Roridomyces</taxon>
    </lineage>
</organism>
<evidence type="ECO:0000313" key="2">
    <source>
        <dbReference type="Proteomes" id="UP001221142"/>
    </source>
</evidence>
<protein>
    <submittedName>
        <fullName evidence="1">Uncharacterized protein</fullName>
    </submittedName>
</protein>
<accession>A0AAD7B8W0</accession>
<dbReference type="AlphaFoldDB" id="A0AAD7B8W0"/>
<evidence type="ECO:0000313" key="1">
    <source>
        <dbReference type="EMBL" id="KAJ7613538.1"/>
    </source>
</evidence>
<reference evidence="1" key="1">
    <citation type="submission" date="2023-03" db="EMBL/GenBank/DDBJ databases">
        <title>Massive genome expansion in bonnet fungi (Mycena s.s.) driven by repeated elements and novel gene families across ecological guilds.</title>
        <authorList>
            <consortium name="Lawrence Berkeley National Laboratory"/>
            <person name="Harder C.B."/>
            <person name="Miyauchi S."/>
            <person name="Viragh M."/>
            <person name="Kuo A."/>
            <person name="Thoen E."/>
            <person name="Andreopoulos B."/>
            <person name="Lu D."/>
            <person name="Skrede I."/>
            <person name="Drula E."/>
            <person name="Henrissat B."/>
            <person name="Morin E."/>
            <person name="Kohler A."/>
            <person name="Barry K."/>
            <person name="LaButti K."/>
            <person name="Morin E."/>
            <person name="Salamov A."/>
            <person name="Lipzen A."/>
            <person name="Mereny Z."/>
            <person name="Hegedus B."/>
            <person name="Baldrian P."/>
            <person name="Stursova M."/>
            <person name="Weitz H."/>
            <person name="Taylor A."/>
            <person name="Grigoriev I.V."/>
            <person name="Nagy L.G."/>
            <person name="Martin F."/>
            <person name="Kauserud H."/>
        </authorList>
    </citation>
    <scope>NUCLEOTIDE SEQUENCE</scope>
    <source>
        <strain evidence="1">9284</strain>
    </source>
</reference>
<sequence>MAADDNSVDVVLFSYPRLPLDLERTIFEISALSRPRRIPNLMLVAQRVCTWVEPLMYRVVYLDYADVPDGMPPFTWSIFMRLLVTKPPEFFRNSVKHLLLGSSSLGSLQDDIRLILRTCTGITGFFDFQGVHASKLNFLDSLQRVTVNLSDLFSIQSSMDFSSPVFRNITHLEILDDAPKTSLACIAQLPHLTHFAFNTSNFCVRLATEVLPTCSAIECIVFLSHPDDAPGLAVLQALLDDERFVPIWQSDCIADWHRGATGGVDYQVVAEGFIQARRTRKIQSITRYISDDDMSWYQL</sequence>